<accession>A0AAN9RU24</accession>
<evidence type="ECO:0000313" key="2">
    <source>
        <dbReference type="Proteomes" id="UP001386955"/>
    </source>
</evidence>
<dbReference type="EMBL" id="JAYMYS010000008">
    <property type="protein sequence ID" value="KAK7383275.1"/>
    <property type="molecule type" value="Genomic_DNA"/>
</dbReference>
<name>A0AAN9RU24_PSOTE</name>
<protein>
    <submittedName>
        <fullName evidence="1">Uncharacterized protein</fullName>
    </submittedName>
</protein>
<organism evidence="1 2">
    <name type="scientific">Psophocarpus tetragonolobus</name>
    <name type="common">Winged bean</name>
    <name type="synonym">Dolichos tetragonolobus</name>
    <dbReference type="NCBI Taxonomy" id="3891"/>
    <lineage>
        <taxon>Eukaryota</taxon>
        <taxon>Viridiplantae</taxon>
        <taxon>Streptophyta</taxon>
        <taxon>Embryophyta</taxon>
        <taxon>Tracheophyta</taxon>
        <taxon>Spermatophyta</taxon>
        <taxon>Magnoliopsida</taxon>
        <taxon>eudicotyledons</taxon>
        <taxon>Gunneridae</taxon>
        <taxon>Pentapetalae</taxon>
        <taxon>rosids</taxon>
        <taxon>fabids</taxon>
        <taxon>Fabales</taxon>
        <taxon>Fabaceae</taxon>
        <taxon>Papilionoideae</taxon>
        <taxon>50 kb inversion clade</taxon>
        <taxon>NPAAA clade</taxon>
        <taxon>indigoferoid/millettioid clade</taxon>
        <taxon>Phaseoleae</taxon>
        <taxon>Psophocarpus</taxon>
    </lineage>
</organism>
<gene>
    <name evidence="1" type="ORF">VNO78_28949</name>
</gene>
<dbReference type="AlphaFoldDB" id="A0AAN9RU24"/>
<evidence type="ECO:0000313" key="1">
    <source>
        <dbReference type="EMBL" id="KAK7383275.1"/>
    </source>
</evidence>
<proteinExistence type="predicted"/>
<keyword evidence="2" id="KW-1185">Reference proteome</keyword>
<reference evidence="1 2" key="1">
    <citation type="submission" date="2024-01" db="EMBL/GenBank/DDBJ databases">
        <title>The genomes of 5 underutilized Papilionoideae crops provide insights into root nodulation and disease resistanc.</title>
        <authorList>
            <person name="Jiang F."/>
        </authorList>
    </citation>
    <scope>NUCLEOTIDE SEQUENCE [LARGE SCALE GENOMIC DNA]</scope>
    <source>
        <strain evidence="1">DUOXIRENSHENG_FW03</strain>
        <tissue evidence="1">Leaves</tissue>
    </source>
</reference>
<dbReference type="Proteomes" id="UP001386955">
    <property type="component" value="Unassembled WGS sequence"/>
</dbReference>
<sequence length="139" mass="15729">MIVEEHKKENKSRDSLERIKANPNTEPLPVFDYLFFFFPFSSSLHSLTPPYYTSCDVSLVSTLSSLSMPQNLASATFFIIVSLTSHTTLTFATSLDPNTKNITQVLMVVWPLALLTTIHYQSLYYFRVEEPLGFSCSAC</sequence>
<comment type="caution">
    <text evidence="1">The sequence shown here is derived from an EMBL/GenBank/DDBJ whole genome shotgun (WGS) entry which is preliminary data.</text>
</comment>